<gene>
    <name evidence="5" type="ORF">GpartN1_g718.t1</name>
</gene>
<evidence type="ECO:0000256" key="1">
    <source>
        <dbReference type="ARBA" id="ARBA00009884"/>
    </source>
</evidence>
<dbReference type="AlphaFoldDB" id="A0A9C7PS07"/>
<dbReference type="Gene3D" id="1.25.40.60">
    <property type="match status" value="1"/>
</dbReference>
<comment type="caution">
    <text evidence="5">The sequence shown here is derived from an EMBL/GenBank/DDBJ whole genome shotgun (WGS) entry which is preliminary data.</text>
</comment>
<reference evidence="5" key="2">
    <citation type="submission" date="2022-01" db="EMBL/GenBank/DDBJ databases">
        <authorList>
            <person name="Hirooka S."/>
            <person name="Miyagishima S.Y."/>
        </authorList>
    </citation>
    <scope>NUCLEOTIDE SEQUENCE</scope>
    <source>
        <strain evidence="5">NBRC 102759</strain>
    </source>
</reference>
<dbReference type="EMBL" id="BQMJ01000005">
    <property type="protein sequence ID" value="GJQ08927.1"/>
    <property type="molecule type" value="Genomic_DNA"/>
</dbReference>
<name>A0A9C7PS07_9RHOD</name>
<feature type="transmembrane region" description="Helical" evidence="3">
    <location>
        <begin position="1176"/>
        <end position="1198"/>
    </location>
</feature>
<reference evidence="5" key="1">
    <citation type="journal article" date="2022" name="Proc. Natl. Acad. Sci. U.S.A.">
        <title>Life cycle and functional genomics of the unicellular red alga Galdieria for elucidating algal and plant evolution and industrial use.</title>
        <authorList>
            <person name="Hirooka S."/>
            <person name="Itabashi T."/>
            <person name="Ichinose T.M."/>
            <person name="Onuma R."/>
            <person name="Fujiwara T."/>
            <person name="Yamashita S."/>
            <person name="Jong L.W."/>
            <person name="Tomita R."/>
            <person name="Iwane A.H."/>
            <person name="Miyagishima S.Y."/>
        </authorList>
    </citation>
    <scope>NUCLEOTIDE SEQUENCE</scope>
    <source>
        <strain evidence="5">NBRC 102759</strain>
    </source>
</reference>
<dbReference type="InterPro" id="IPR043154">
    <property type="entry name" value="Sec-1-like_dom1"/>
</dbReference>
<evidence type="ECO:0000256" key="4">
    <source>
        <dbReference type="SAM" id="SignalP"/>
    </source>
</evidence>
<dbReference type="Proteomes" id="UP001061958">
    <property type="component" value="Unassembled WGS sequence"/>
</dbReference>
<dbReference type="Gene3D" id="3.40.50.1910">
    <property type="match status" value="1"/>
</dbReference>
<dbReference type="OrthoDB" id="2228at2759"/>
<feature type="compositionally biased region" description="Basic and acidic residues" evidence="2">
    <location>
        <begin position="1105"/>
        <end position="1120"/>
    </location>
</feature>
<comment type="similarity">
    <text evidence="1">Belongs to the STXBP/unc-18/SEC1 family.</text>
</comment>
<feature type="chain" id="PRO_5038560898" evidence="4">
    <location>
        <begin position="26"/>
        <end position="1201"/>
    </location>
</feature>
<dbReference type="InterPro" id="IPR036045">
    <property type="entry name" value="Sec1-like_sf"/>
</dbReference>
<feature type="compositionally biased region" description="Basic residues" evidence="2">
    <location>
        <begin position="1128"/>
        <end position="1139"/>
    </location>
</feature>
<keyword evidence="4" id="KW-0732">Signal</keyword>
<proteinExistence type="inferred from homology"/>
<keyword evidence="3" id="KW-0812">Transmembrane</keyword>
<protein>
    <submittedName>
        <fullName evidence="5">Uncharacterized protein</fullName>
    </submittedName>
</protein>
<dbReference type="SUPFAM" id="SSF56815">
    <property type="entry name" value="Sec1/munc18-like (SM) proteins"/>
    <property type="match status" value="1"/>
</dbReference>
<keyword evidence="3" id="KW-1133">Transmembrane helix</keyword>
<dbReference type="Gene3D" id="2.60.120.560">
    <property type="entry name" value="Exo-inulinase, domain 1"/>
    <property type="match status" value="1"/>
</dbReference>
<feature type="transmembrane region" description="Helical" evidence="3">
    <location>
        <begin position="487"/>
        <end position="513"/>
    </location>
</feature>
<dbReference type="InterPro" id="IPR001619">
    <property type="entry name" value="Sec1-like"/>
</dbReference>
<dbReference type="Gene3D" id="3.90.830.10">
    <property type="entry name" value="Syntaxin Binding Protein 1, Chain A, domain 2"/>
    <property type="match status" value="1"/>
</dbReference>
<keyword evidence="6" id="KW-1185">Reference proteome</keyword>
<evidence type="ECO:0000313" key="5">
    <source>
        <dbReference type="EMBL" id="GJQ08927.1"/>
    </source>
</evidence>
<dbReference type="PANTHER" id="PTHR11679">
    <property type="entry name" value="VESICLE PROTEIN SORTING-ASSOCIATED"/>
    <property type="match status" value="1"/>
</dbReference>
<dbReference type="InterPro" id="IPR027482">
    <property type="entry name" value="Sec1-like_dom2"/>
</dbReference>
<dbReference type="GO" id="GO:0016192">
    <property type="term" value="P:vesicle-mediated transport"/>
    <property type="evidence" value="ECO:0007669"/>
    <property type="project" value="InterPro"/>
</dbReference>
<dbReference type="Pfam" id="PF00995">
    <property type="entry name" value="Sec1"/>
    <property type="match status" value="1"/>
</dbReference>
<evidence type="ECO:0000256" key="2">
    <source>
        <dbReference type="SAM" id="MobiDB-lite"/>
    </source>
</evidence>
<organism evidence="5 6">
    <name type="scientific">Galdieria partita</name>
    <dbReference type="NCBI Taxonomy" id="83374"/>
    <lineage>
        <taxon>Eukaryota</taxon>
        <taxon>Rhodophyta</taxon>
        <taxon>Bangiophyceae</taxon>
        <taxon>Galdieriales</taxon>
        <taxon>Galdieriaceae</taxon>
        <taxon>Galdieria</taxon>
    </lineage>
</organism>
<keyword evidence="3" id="KW-0472">Membrane</keyword>
<dbReference type="Gene3D" id="3.40.50.2060">
    <property type="match status" value="1"/>
</dbReference>
<evidence type="ECO:0000256" key="3">
    <source>
        <dbReference type="SAM" id="Phobius"/>
    </source>
</evidence>
<accession>A0A9C7PS07</accession>
<sequence>MLVRPSFLGPLLFTSFFVVIVYLQAEPKHPIHPSSSTVSHISEPKSILARRQLVALNSSRNPPLVLTGVGNSLDSSSSSVTTMQFLQQLDTHSKLGNVLLNETFHHRVSSNGVALTSEWQVVDNGNTSSPSRWQLNLSTGILSQLSLINDGNNSQTNIPHLGTYFLYNRGNNWTNYLFSIQVRANHSQGAFGLMFRVASNAEYYRFLWNNANSTGVYQRLEQHGQSTFRVLNETTGIGYPLGTWMILTAVCDGAMLQVFANQTNVLQANVSSELIPQGSVALYTYDDDVVQFREALVVGLESTPTPSPVTQIPTLQSTVTPISTNTSASPTSTPHPPITTVHPSKTPTAAIPTPSATPTPILATIQPQPTLQPGQALLQFVIKLEDMSLNNYSSNLNQQVKDNIVNQTQISETDLYLTALRAGSVYATFMIRTQIALQSSVERLVNDYVCLSGRLASSLHLSLKCQSFSNGANIQLVTQVENTSHGLSAGAIAALVICLVGIPLLISAILLYIRIRKPSLWKRCIQRVLFWYPEKESKVSKPQTKAPKGLLPSHRKPSSPMLQVHLHSSLRQLTRARLLDDMLYSLQTTGAKWKVMVVDQRGLRILSAACRMNDLISRGVTLVESLEAIRDPLPMLDVIYFMSPNDESFLSLIADQNTQLDSTPSLYNAIHIFASNRISESLLQCIHSIGGRRLLSKLVTLKEIQVDYLAVGENVYHLDRPDSISQLKTTAMKDEIHSSACQFCTLLSVWNRFLQSWNMSFPLHLEYKYDDSNKLLEQWTSCVQQQWKEYYAHVDNSSASDDHPSDSCCCVLIWDRTSDLVTPLLHDLSVENICLEMKESGEWKDGMPLPDDSDEYWSLLRYERISKASQMITHKLQSFMSEYSIQVDGSQDDGKTTVVQSTPTSNSLHEMAKRVRDMPQCLEEKAQLAKHIDVLHRCLLHVENRKLIELTQLEQDLVSGRTMSGKNIQSGSSKWEHLMERVETFLNDSNIREQDKMRIILLWSLCWGLSTTQRNRWLQMAQLHENVQMIRALKGCEVLNAGDSQKERKRRREETKRFLSKKHSFYGKTNNEEEELYERVIPGVCSELENILSQNKNDDSGMDSEEIRRGRSKNATDKRISSSSRVTKSVRRSRSRRRSAPSDTLTREEKRRMLIFVLGGIALYEIRALQSFSERYPINLVVGGSCILTGASFLSQLARLG</sequence>
<feature type="region of interest" description="Disordered" evidence="2">
    <location>
        <begin position="1094"/>
        <end position="1145"/>
    </location>
</feature>
<evidence type="ECO:0000313" key="6">
    <source>
        <dbReference type="Proteomes" id="UP001061958"/>
    </source>
</evidence>
<dbReference type="InterPro" id="IPR043127">
    <property type="entry name" value="Sec-1-like_dom3a"/>
</dbReference>
<feature type="signal peptide" evidence="4">
    <location>
        <begin position="1"/>
        <end position="25"/>
    </location>
</feature>